<dbReference type="EMBL" id="UYSL01019848">
    <property type="protein sequence ID" value="VDL70580.1"/>
    <property type="molecule type" value="Genomic_DNA"/>
</dbReference>
<evidence type="ECO:0000313" key="1">
    <source>
        <dbReference type="EMBL" id="VDL70580.1"/>
    </source>
</evidence>
<keyword evidence="2" id="KW-1185">Reference proteome</keyword>
<name>A0A0N4XVX8_NIPBR</name>
<protein>
    <submittedName>
        <fullName evidence="3">ZP domain-containing protein</fullName>
    </submittedName>
</protein>
<evidence type="ECO:0000313" key="3">
    <source>
        <dbReference type="WBParaSite" id="NBR_0000699001-mRNA-1"/>
    </source>
</evidence>
<organism evidence="3">
    <name type="scientific">Nippostrongylus brasiliensis</name>
    <name type="common">Rat hookworm</name>
    <dbReference type="NCBI Taxonomy" id="27835"/>
    <lineage>
        <taxon>Eukaryota</taxon>
        <taxon>Metazoa</taxon>
        <taxon>Ecdysozoa</taxon>
        <taxon>Nematoda</taxon>
        <taxon>Chromadorea</taxon>
        <taxon>Rhabditida</taxon>
        <taxon>Rhabditina</taxon>
        <taxon>Rhabditomorpha</taxon>
        <taxon>Strongyloidea</taxon>
        <taxon>Heligmosomidae</taxon>
        <taxon>Nippostrongylus</taxon>
    </lineage>
</organism>
<reference evidence="1 2" key="2">
    <citation type="submission" date="2018-11" db="EMBL/GenBank/DDBJ databases">
        <authorList>
            <consortium name="Pathogen Informatics"/>
        </authorList>
    </citation>
    <scope>NUCLEOTIDE SEQUENCE [LARGE SCALE GENOMIC DNA]</scope>
</reference>
<dbReference type="AlphaFoldDB" id="A0A0N4XVX8"/>
<reference evidence="3" key="1">
    <citation type="submission" date="2017-02" db="UniProtKB">
        <authorList>
            <consortium name="WormBaseParasite"/>
        </authorList>
    </citation>
    <scope>IDENTIFICATION</scope>
</reference>
<evidence type="ECO:0000313" key="2">
    <source>
        <dbReference type="Proteomes" id="UP000271162"/>
    </source>
</evidence>
<sequence>MNEKVLVQYFFVYGDSDGDYICAQNITFERFNELITGCEQPFAMNGFVTLALMSAVAHLSHADQSLTIDLKNCSRTNPMFVKLKDQQNLTQDLQSLGYNLYFFVYGNATSDGDYICAENITYELYGNLINDCEQPFVLNVDLNDCQILNKVDSAVKDKDEIKEKLGRTNPKGDNDNIQVTEVLLESNKQSFSVYFVNSTPPQHFGFKHLSSKSSKIRPHLISESEYNAYMGRCEDTTRTA</sequence>
<proteinExistence type="predicted"/>
<dbReference type="Proteomes" id="UP000271162">
    <property type="component" value="Unassembled WGS sequence"/>
</dbReference>
<accession>A0A0N4XVX8</accession>
<gene>
    <name evidence="1" type="ORF">NBR_LOCUS6991</name>
</gene>
<dbReference type="WBParaSite" id="NBR_0000699001-mRNA-1">
    <property type="protein sequence ID" value="NBR_0000699001-mRNA-1"/>
    <property type="gene ID" value="NBR_0000699001"/>
</dbReference>